<gene>
    <name evidence="2" type="ORF">BD311DRAFT_747084</name>
</gene>
<evidence type="ECO:0000313" key="2">
    <source>
        <dbReference type="EMBL" id="TBU34070.1"/>
    </source>
</evidence>
<organism evidence="2">
    <name type="scientific">Dichomitus squalens</name>
    <dbReference type="NCBI Taxonomy" id="114155"/>
    <lineage>
        <taxon>Eukaryota</taxon>
        <taxon>Fungi</taxon>
        <taxon>Dikarya</taxon>
        <taxon>Basidiomycota</taxon>
        <taxon>Agaricomycotina</taxon>
        <taxon>Agaricomycetes</taxon>
        <taxon>Polyporales</taxon>
        <taxon>Polyporaceae</taxon>
        <taxon>Dichomitus</taxon>
    </lineage>
</organism>
<feature type="region of interest" description="Disordered" evidence="1">
    <location>
        <begin position="1"/>
        <end position="20"/>
    </location>
</feature>
<dbReference type="EMBL" id="ML143389">
    <property type="protein sequence ID" value="TBU34070.1"/>
    <property type="molecule type" value="Genomic_DNA"/>
</dbReference>
<name>A0A4Q9N0V0_9APHY</name>
<proteinExistence type="predicted"/>
<dbReference type="AlphaFoldDB" id="A0A4Q9N0V0"/>
<accession>A0A4Q9N0V0</accession>
<sequence length="118" mass="13288">MEHACQDVKTDQKTVDNDTSSVASNMVLAPGWRVFMASPDARAGTEDHIDAVETRRNGQTDLSSRFTESSDRVVDASTTWESFFARLRDTMLSEIEAVDEEDQDSLAQRFSSLYDREC</sequence>
<feature type="compositionally biased region" description="Basic and acidic residues" evidence="1">
    <location>
        <begin position="1"/>
        <end position="16"/>
    </location>
</feature>
<reference evidence="2" key="1">
    <citation type="submission" date="2019-01" db="EMBL/GenBank/DDBJ databases">
        <title>Draft genome sequences of three monokaryotic isolates of the white-rot basidiomycete fungus Dichomitus squalens.</title>
        <authorList>
            <consortium name="DOE Joint Genome Institute"/>
            <person name="Lopez S.C."/>
            <person name="Andreopoulos B."/>
            <person name="Pangilinan J."/>
            <person name="Lipzen A."/>
            <person name="Riley R."/>
            <person name="Ahrendt S."/>
            <person name="Ng V."/>
            <person name="Barry K."/>
            <person name="Daum C."/>
            <person name="Grigoriev I.V."/>
            <person name="Hilden K.S."/>
            <person name="Makela M.R."/>
            <person name="de Vries R.P."/>
        </authorList>
    </citation>
    <scope>NUCLEOTIDE SEQUENCE [LARGE SCALE GENOMIC DNA]</scope>
    <source>
        <strain evidence="2">OM18370.1</strain>
    </source>
</reference>
<evidence type="ECO:0000256" key="1">
    <source>
        <dbReference type="SAM" id="MobiDB-lite"/>
    </source>
</evidence>
<protein>
    <submittedName>
        <fullName evidence="2">Uncharacterized protein</fullName>
    </submittedName>
</protein>
<dbReference type="Proteomes" id="UP000292957">
    <property type="component" value="Unassembled WGS sequence"/>
</dbReference>